<feature type="transmembrane region" description="Helical" evidence="1">
    <location>
        <begin position="147"/>
        <end position="164"/>
    </location>
</feature>
<keyword evidence="1" id="KW-0472">Membrane</keyword>
<sequence length="165" mass="18833">MENRIQFRLVGNSQYSQKVMDLSLKKIIGELEVTFPISSGFYKGDELYAFLSIENNSNSFRIFKSGKSVGYLHIHPYRNLAHINLLGEGPFQFSIDGLPNSNWSIRQGKKHLEKFGSQLTAYLLEPKERELVIACGLFINAKVKSDMSMALLGAFLFIMMVLFIW</sequence>
<keyword evidence="3" id="KW-1185">Reference proteome</keyword>
<dbReference type="RefSeq" id="WP_241349989.1">
    <property type="nucleotide sequence ID" value="NZ_JAKZGP010000086.1"/>
</dbReference>
<reference evidence="2" key="1">
    <citation type="submission" date="2022-03" db="EMBL/GenBank/DDBJ databases">
        <title>De novo assembled genomes of Belliella spp. (Cyclobacteriaceae) strains.</title>
        <authorList>
            <person name="Szabo A."/>
            <person name="Korponai K."/>
            <person name="Felfoldi T."/>
        </authorList>
    </citation>
    <scope>NUCLEOTIDE SEQUENCE</scope>
    <source>
        <strain evidence="2">DSM 111904</strain>
    </source>
</reference>
<protein>
    <submittedName>
        <fullName evidence="2">Uncharacterized protein</fullName>
    </submittedName>
</protein>
<gene>
    <name evidence="2" type="ORF">MM239_19375</name>
</gene>
<name>A0ABS9V572_9BACT</name>
<evidence type="ECO:0000313" key="3">
    <source>
        <dbReference type="Proteomes" id="UP001165489"/>
    </source>
</evidence>
<organism evidence="2 3">
    <name type="scientific">Belliella filtrata</name>
    <dbReference type="NCBI Taxonomy" id="2923435"/>
    <lineage>
        <taxon>Bacteria</taxon>
        <taxon>Pseudomonadati</taxon>
        <taxon>Bacteroidota</taxon>
        <taxon>Cytophagia</taxon>
        <taxon>Cytophagales</taxon>
        <taxon>Cyclobacteriaceae</taxon>
        <taxon>Belliella</taxon>
    </lineage>
</organism>
<keyword evidence="1" id="KW-0812">Transmembrane</keyword>
<comment type="caution">
    <text evidence="2">The sequence shown here is derived from an EMBL/GenBank/DDBJ whole genome shotgun (WGS) entry which is preliminary data.</text>
</comment>
<dbReference type="EMBL" id="JAKZGP010000086">
    <property type="protein sequence ID" value="MCH7411557.1"/>
    <property type="molecule type" value="Genomic_DNA"/>
</dbReference>
<evidence type="ECO:0000313" key="2">
    <source>
        <dbReference type="EMBL" id="MCH7411557.1"/>
    </source>
</evidence>
<evidence type="ECO:0000256" key="1">
    <source>
        <dbReference type="SAM" id="Phobius"/>
    </source>
</evidence>
<dbReference type="Proteomes" id="UP001165489">
    <property type="component" value="Unassembled WGS sequence"/>
</dbReference>
<accession>A0ABS9V572</accession>
<keyword evidence="1" id="KW-1133">Transmembrane helix</keyword>
<proteinExistence type="predicted"/>